<keyword evidence="3 6" id="KW-0812">Transmembrane</keyword>
<feature type="transmembrane region" description="Helical" evidence="6">
    <location>
        <begin position="21"/>
        <end position="41"/>
    </location>
</feature>
<dbReference type="OrthoDB" id="1892640at2759"/>
<accession>A0A9Q1QIW7</accession>
<comment type="subcellular location">
    <subcellularLocation>
        <location evidence="1">Membrane</location>
        <topology evidence="1">Multi-pass membrane protein</topology>
    </subcellularLocation>
</comment>
<dbReference type="InterPro" id="IPR044991">
    <property type="entry name" value="TET_plant"/>
</dbReference>
<comment type="similarity">
    <text evidence="2">Belongs to the tetraspanin (TM4SF) family.</text>
</comment>
<organism evidence="7 8">
    <name type="scientific">Carnegiea gigantea</name>
    <dbReference type="NCBI Taxonomy" id="171969"/>
    <lineage>
        <taxon>Eukaryota</taxon>
        <taxon>Viridiplantae</taxon>
        <taxon>Streptophyta</taxon>
        <taxon>Embryophyta</taxon>
        <taxon>Tracheophyta</taxon>
        <taxon>Spermatophyta</taxon>
        <taxon>Magnoliopsida</taxon>
        <taxon>eudicotyledons</taxon>
        <taxon>Gunneridae</taxon>
        <taxon>Pentapetalae</taxon>
        <taxon>Caryophyllales</taxon>
        <taxon>Cactineae</taxon>
        <taxon>Cactaceae</taxon>
        <taxon>Cactoideae</taxon>
        <taxon>Echinocereeae</taxon>
        <taxon>Carnegiea</taxon>
    </lineage>
</organism>
<dbReference type="GO" id="GO:0016020">
    <property type="term" value="C:membrane"/>
    <property type="evidence" value="ECO:0007669"/>
    <property type="project" value="UniProtKB-SubCell"/>
</dbReference>
<evidence type="ECO:0000256" key="2">
    <source>
        <dbReference type="ARBA" id="ARBA00006840"/>
    </source>
</evidence>
<feature type="transmembrane region" description="Helical" evidence="6">
    <location>
        <begin position="61"/>
        <end position="78"/>
    </location>
</feature>
<name>A0A9Q1QIW7_9CARY</name>
<sequence length="271" mass="29803">MRGVRFIALNMIGEDCNVIVAGMNFIPLFLSILLLLCGIRLGHIANTSSQCDTFLQTPSVVFAVGLFAVSLAAVFGGFRRLNWLLGLYLVGTLLLVVGLLCCVTFAYAVATTGDGGWLQNRVESAENWNRMKSCLSDAKLCRAFHRENRSLSGQILAQNLSPIFKSGCCKPPESCNLIYKNPIGWTKNSTANVSNPDCNAWNNDLNALCYGCQSCKAAVVQDIKDDWNSLASGYTFLIIVLILFWSVGCFAFHFNRRVVKVHSSLQIRPSN</sequence>
<dbReference type="EMBL" id="JAKOGI010000150">
    <property type="protein sequence ID" value="KAJ8441900.1"/>
    <property type="molecule type" value="Genomic_DNA"/>
</dbReference>
<keyword evidence="5 6" id="KW-0472">Membrane</keyword>
<keyword evidence="8" id="KW-1185">Reference proteome</keyword>
<evidence type="ECO:0000256" key="5">
    <source>
        <dbReference type="ARBA" id="ARBA00023136"/>
    </source>
</evidence>
<evidence type="ECO:0000256" key="3">
    <source>
        <dbReference type="ARBA" id="ARBA00022692"/>
    </source>
</evidence>
<evidence type="ECO:0000313" key="7">
    <source>
        <dbReference type="EMBL" id="KAJ8441900.1"/>
    </source>
</evidence>
<gene>
    <name evidence="7" type="ORF">Cgig2_014369</name>
</gene>
<keyword evidence="4 6" id="KW-1133">Transmembrane helix</keyword>
<dbReference type="Proteomes" id="UP001153076">
    <property type="component" value="Unassembled WGS sequence"/>
</dbReference>
<feature type="transmembrane region" description="Helical" evidence="6">
    <location>
        <begin position="234"/>
        <end position="254"/>
    </location>
</feature>
<evidence type="ECO:0008006" key="9">
    <source>
        <dbReference type="Google" id="ProtNLM"/>
    </source>
</evidence>
<dbReference type="Pfam" id="PF00335">
    <property type="entry name" value="Tetraspanin"/>
    <property type="match status" value="1"/>
</dbReference>
<evidence type="ECO:0000313" key="8">
    <source>
        <dbReference type="Proteomes" id="UP001153076"/>
    </source>
</evidence>
<dbReference type="InterPro" id="IPR018499">
    <property type="entry name" value="Tetraspanin/Peripherin"/>
</dbReference>
<dbReference type="PANTHER" id="PTHR32191">
    <property type="entry name" value="TETRASPANIN-8-RELATED"/>
    <property type="match status" value="1"/>
</dbReference>
<comment type="caution">
    <text evidence="7">The sequence shown here is derived from an EMBL/GenBank/DDBJ whole genome shotgun (WGS) entry which is preliminary data.</text>
</comment>
<evidence type="ECO:0000256" key="4">
    <source>
        <dbReference type="ARBA" id="ARBA00022989"/>
    </source>
</evidence>
<proteinExistence type="inferred from homology"/>
<evidence type="ECO:0000256" key="6">
    <source>
        <dbReference type="SAM" id="Phobius"/>
    </source>
</evidence>
<dbReference type="GO" id="GO:0009734">
    <property type="term" value="P:auxin-activated signaling pathway"/>
    <property type="evidence" value="ECO:0007669"/>
    <property type="project" value="InterPro"/>
</dbReference>
<evidence type="ECO:0000256" key="1">
    <source>
        <dbReference type="ARBA" id="ARBA00004141"/>
    </source>
</evidence>
<feature type="transmembrane region" description="Helical" evidence="6">
    <location>
        <begin position="85"/>
        <end position="110"/>
    </location>
</feature>
<protein>
    <recommendedName>
        <fullName evidence="9">Tetraspanin</fullName>
    </recommendedName>
</protein>
<reference evidence="7" key="1">
    <citation type="submission" date="2022-04" db="EMBL/GenBank/DDBJ databases">
        <title>Carnegiea gigantea Genome sequencing and assembly v2.</title>
        <authorList>
            <person name="Copetti D."/>
            <person name="Sanderson M.J."/>
            <person name="Burquez A."/>
            <person name="Wojciechowski M.F."/>
        </authorList>
    </citation>
    <scope>NUCLEOTIDE SEQUENCE</scope>
    <source>
        <strain evidence="7">SGP5-SGP5p</strain>
        <tissue evidence="7">Aerial part</tissue>
    </source>
</reference>
<dbReference type="AlphaFoldDB" id="A0A9Q1QIW7"/>